<dbReference type="InterPro" id="IPR038559">
    <property type="entry name" value="XkdN-like_sf"/>
</dbReference>
<reference evidence="1" key="1">
    <citation type="submission" date="2018-06" db="EMBL/GenBank/DDBJ databases">
        <authorList>
            <consortium name="Pathogen Informatics"/>
            <person name="Doyle S."/>
        </authorList>
    </citation>
    <scope>NUCLEOTIDE SEQUENCE</scope>
    <source>
        <strain evidence="1">NCTC13307</strain>
    </source>
</reference>
<dbReference type="Gene3D" id="3.30.2220.30">
    <property type="match status" value="1"/>
</dbReference>
<proteinExistence type="predicted"/>
<dbReference type="InterPro" id="IPR014986">
    <property type="entry name" value="XkdN-like"/>
</dbReference>
<evidence type="ECO:0000313" key="1">
    <source>
        <dbReference type="EMBL" id="SUY23396.1"/>
    </source>
</evidence>
<dbReference type="EMBL" id="UFWD01000001">
    <property type="protein sequence ID" value="SUY23396.1"/>
    <property type="molecule type" value="Genomic_DNA"/>
</dbReference>
<name>A0A381IAC4_CLODI</name>
<accession>A0A381IAC4</accession>
<organism evidence="1">
    <name type="scientific">Clostridioides difficile</name>
    <name type="common">Peptoclostridium difficile</name>
    <dbReference type="NCBI Taxonomy" id="1496"/>
    <lineage>
        <taxon>Bacteria</taxon>
        <taxon>Bacillati</taxon>
        <taxon>Bacillota</taxon>
        <taxon>Clostridia</taxon>
        <taxon>Peptostreptococcales</taxon>
        <taxon>Peptostreptococcaceae</taxon>
        <taxon>Clostridioides</taxon>
    </lineage>
</organism>
<dbReference type="Pfam" id="PF08890">
    <property type="entry name" value="Phage_TAC_5"/>
    <property type="match status" value="1"/>
</dbReference>
<gene>
    <name evidence="1" type="ORF">NCTC13307_01704</name>
</gene>
<sequence length="213" mass="24339">MSENGLLKNINIVDLLLNADTENLERPSTIVELKRLSTIFGQEFKVMCRALTISKDEEIQNTCLKIDENMKTDIDLPEMQMLTIIEGVCDLDGKLLFKNKELMDKFKAPTPKELARKLLLPGEITNLYRILQDVMGYGKNAVIEEVKKLIGTDTRTTIMYYYWKKKGIRPSLFYAMDKGELKLIEAFFALEIEEEVEKMKHGYGVCPLTGGGM</sequence>
<protein>
    <submittedName>
        <fullName evidence="1">Phage XkdN-like protein</fullName>
    </submittedName>
</protein>
<dbReference type="AlphaFoldDB" id="A0A381IAC4"/>